<dbReference type="Proteomes" id="UP000585614">
    <property type="component" value="Unassembled WGS sequence"/>
</dbReference>
<dbReference type="AlphaFoldDB" id="A0A671F483"/>
<dbReference type="RefSeq" id="XP_032951774.1">
    <property type="nucleotide sequence ID" value="XM_033095883.1"/>
</dbReference>
<organism evidence="5 6">
    <name type="scientific">Rhinolophus ferrumequinum</name>
    <name type="common">Greater horseshoe bat</name>
    <dbReference type="NCBI Taxonomy" id="59479"/>
    <lineage>
        <taxon>Eukaryota</taxon>
        <taxon>Metazoa</taxon>
        <taxon>Chordata</taxon>
        <taxon>Craniata</taxon>
        <taxon>Vertebrata</taxon>
        <taxon>Euteleostomi</taxon>
        <taxon>Mammalia</taxon>
        <taxon>Eutheria</taxon>
        <taxon>Laurasiatheria</taxon>
        <taxon>Chiroptera</taxon>
        <taxon>Yinpterochiroptera</taxon>
        <taxon>Rhinolophoidea</taxon>
        <taxon>Rhinolophidae</taxon>
        <taxon>Rhinolophinae</taxon>
        <taxon>Rhinolophus</taxon>
    </lineage>
</organism>
<dbReference type="GeneTree" id="ENSGT00390000006983"/>
<dbReference type="FunFam" id="1.10.30.10:FF:000025">
    <property type="entry name" value="HMG domain-containing protein 3 isoform X2"/>
    <property type="match status" value="1"/>
</dbReference>
<dbReference type="CDD" id="cd21981">
    <property type="entry name" value="HMG-box_HMGXB3"/>
    <property type="match status" value="1"/>
</dbReference>
<dbReference type="PANTHER" id="PTHR17609:SF2">
    <property type="entry name" value="HMG DOMAIN-CONTAINING PROTEIN 3"/>
    <property type="match status" value="1"/>
</dbReference>
<keyword evidence="1" id="KW-0238">DNA-binding</keyword>
<dbReference type="InterPro" id="IPR039598">
    <property type="entry name" value="HMGXB3"/>
</dbReference>
<evidence type="ECO:0000313" key="5">
    <source>
        <dbReference type="Ensembl" id="ENSRFEP00010020359.1"/>
    </source>
</evidence>
<feature type="domain" description="HMG box" evidence="3">
    <location>
        <begin position="42"/>
        <end position="100"/>
    </location>
</feature>
<reference evidence="5" key="5">
    <citation type="submission" date="2025-05" db="UniProtKB">
        <authorList>
            <consortium name="Ensembl"/>
        </authorList>
    </citation>
    <scope>IDENTIFICATION</scope>
</reference>
<feature type="compositionally biased region" description="Polar residues" evidence="2">
    <location>
        <begin position="370"/>
        <end position="393"/>
    </location>
</feature>
<dbReference type="Pfam" id="PF18717">
    <property type="entry name" value="CxC4"/>
    <property type="match status" value="1"/>
</dbReference>
<dbReference type="Proteomes" id="UP000472240">
    <property type="component" value="Chromosome 24"/>
</dbReference>
<dbReference type="GeneID" id="117016536"/>
<keyword evidence="6" id="KW-1185">Reference proteome</keyword>
<dbReference type="GO" id="GO:0005634">
    <property type="term" value="C:nucleus"/>
    <property type="evidence" value="ECO:0007669"/>
    <property type="project" value="UniProtKB-UniRule"/>
</dbReference>
<gene>
    <name evidence="5" type="primary">HMGXB3</name>
    <name evidence="4" type="ORF">mRhiFer1_006415</name>
</gene>
<sequence>MDASYDGTEVTVVMEEIEESYCYTSPGPPKKKKKYKIHGEKAKKPRSAYLLYYYDIYLKVQQELPHLPQSEINKKISESWRLLSVAERSYYLEKAKLEKEGLDPNAKLSALSAVVPDIPGFRKILPRSDYIIIPKNSLQEDRSCPQLELCMAQNQVSPKGSSLVSNTALETVPSHAGMAEQCLAVEALAEEVGALVQPAAVQEITTSEILSQDVLLEEASLEVGESHQPYQTSLVIEETLVNSSPDLPTGSLAVPHPQVGESLSVVTVMRDASESSSGAPATQFIMLPLPAYSVVENPTSIKLTTTYTRRGHGTCTSPGCSFTYVTRHKPPKCPTCGNFLGGKWIPKEKPAKVKVELASGVSSKGSVVKRNQQPVTTEQNSSKENSSKLTLENSEAESPGNRPAIAETPVVKSGVQPEVSLRTAENDSPGPDLPPPVKGTSTSNPLPAPKKATGVDLLTPGPRAPELKGRARGRPSLLAAARPMRAILPAPANVGRGSSMGLPRARQAFPLSDKTPSVRTCGLKPSTLKQLGQPIQQPSSTGEVKLPNGSSNRTSQLKVVEVKPDMFPPYKYSCTVTLDLGLATSRGRGKCKNPSCSYVYTNRHKPRICPSCGFNLAKDRTEKTKALEASSPLPDVLSATEPLSAAQREVQRQSTLQLLRKVLQIPENESELAEVFALIHELNSSRLILSNVSEETVTIEQTSWSNYYESPSTQCLLCSSPLFKGGQNSMAGPQECWLLTASRLQVVTAQVKMCLNPHCLALHSFMDIYTGLFNVGNKLLVSLDLLFAIRNQIKLGEDPRVSISALLKSVQEQTEKTLTLEEISQLQELLCNGYWAFECLTVRDYNDMICGICGVAPKVEMAQRSEENVLALKSVEFTWPEFLGSSEVNVEDFWATMETEVIEQVAFPASIPITKFDASVIAPFFPPLMRGAVVVNTEKDKSLDVQPVPGNGSVLVRLLQEGTCKLEEMGSYSEEELQHLLRQCGIPFGAEDSKDQLCFSLLALYESVQNGARVRQPPPHLTGGKIYKVCPHQVVCGSKYLVRGESARDHVDLLASSRHWPPVYVVDMATPVALCADLCYPELTNQMWGRKQGCFSSPTEPPVSVSCPELLDQHYAVDMTEAEHSVQHPVTKTATRRIVHAGTQPSPGDASDGHHSLALCPELLPYAAVLAAITDSRPHSIRQRPIAFDNATHYYLYNRLLDFLTSREIVSRQIHDIVQSCQPGEVVIRDTLYRLGVAQIKTETEEEGEEEEVAAAAE</sequence>
<evidence type="ECO:0000256" key="1">
    <source>
        <dbReference type="PROSITE-ProRule" id="PRU00267"/>
    </source>
</evidence>
<dbReference type="GO" id="GO:0003677">
    <property type="term" value="F:DNA binding"/>
    <property type="evidence" value="ECO:0007669"/>
    <property type="project" value="UniProtKB-UniRule"/>
</dbReference>
<evidence type="ECO:0000313" key="4">
    <source>
        <dbReference type="EMBL" id="KAF6280786.1"/>
    </source>
</evidence>
<evidence type="ECO:0000256" key="2">
    <source>
        <dbReference type="SAM" id="MobiDB-lite"/>
    </source>
</evidence>
<reference evidence="4 7" key="4">
    <citation type="journal article" date="2020" name="Nature">
        <title>Six reference-quality genomes reveal evolution of bat adaptations.</title>
        <authorList>
            <person name="Jebb D."/>
            <person name="Huang Z."/>
            <person name="Pippel M."/>
            <person name="Hughes G.M."/>
            <person name="Lavrichenko K."/>
            <person name="Devanna P."/>
            <person name="Winkler S."/>
            <person name="Jermiin L.S."/>
            <person name="Skirmuntt E.C."/>
            <person name="Katzourakis A."/>
            <person name="Burkitt-Gray L."/>
            <person name="Ray D.A."/>
            <person name="Sullivan K.A.M."/>
            <person name="Roscito J.G."/>
            <person name="Kirilenko B.M."/>
            <person name="Davalos L.M."/>
            <person name="Corthals A.P."/>
            <person name="Power M.L."/>
            <person name="Jones G."/>
            <person name="Ransome R.D."/>
            <person name="Dechmann D.K.N."/>
            <person name="Locatelli A.G."/>
            <person name="Puechmaille S.J."/>
            <person name="Fedrigo O."/>
            <person name="Jarvis E.D."/>
            <person name="Hiller M."/>
            <person name="Vernes S.C."/>
            <person name="Myers E.W."/>
            <person name="Teeling E.C."/>
        </authorList>
    </citation>
    <scope>NUCLEOTIDE SEQUENCE [LARGE SCALE GENOMIC DNA]</scope>
    <source>
        <strain evidence="4">MRhiFer1</strain>
        <tissue evidence="4">Lung</tissue>
    </source>
</reference>
<proteinExistence type="predicted"/>
<dbReference type="InterPro" id="IPR040648">
    <property type="entry name" value="HMGXB3_CxC4"/>
</dbReference>
<reference evidence="5 6" key="2">
    <citation type="journal article" date="2018" name="Annu Rev Anim Biosci">
        <title>Bat Biology, Genomes, and the Bat1K Project: To Generate Chromosome-Level Genomes for All Living Bat Species.</title>
        <authorList>
            <person name="Teeling E.C."/>
            <person name="Vernes S.C."/>
            <person name="Davalos L.M."/>
            <person name="Ray D.A."/>
            <person name="Gilbert M.T.P."/>
            <person name="Myers E."/>
        </authorList>
    </citation>
    <scope>NUCLEOTIDE SEQUENCE</scope>
</reference>
<dbReference type="InterPro" id="IPR009071">
    <property type="entry name" value="HMG_box_dom"/>
</dbReference>
<dbReference type="SMART" id="SM00398">
    <property type="entry name" value="HMG"/>
    <property type="match status" value="1"/>
</dbReference>
<feature type="region of interest" description="Disordered" evidence="2">
    <location>
        <begin position="530"/>
        <end position="553"/>
    </location>
</feature>
<protein>
    <submittedName>
        <fullName evidence="4 5">HMG-box containing 3</fullName>
    </submittedName>
</protein>
<dbReference type="InterPro" id="IPR036910">
    <property type="entry name" value="HMG_box_dom_sf"/>
</dbReference>
<dbReference type="PANTHER" id="PTHR17609">
    <property type="entry name" value="HMG DOMAIN-CONTAINING PROTEIN 3"/>
    <property type="match status" value="1"/>
</dbReference>
<feature type="region of interest" description="Disordered" evidence="2">
    <location>
        <begin position="356"/>
        <end position="471"/>
    </location>
</feature>
<feature type="DNA-binding region" description="HMG box" evidence="1">
    <location>
        <begin position="42"/>
        <end position="100"/>
    </location>
</feature>
<keyword evidence="1" id="KW-0539">Nucleus</keyword>
<evidence type="ECO:0000313" key="7">
    <source>
        <dbReference type="Proteomes" id="UP000585614"/>
    </source>
</evidence>
<reference evidence="5 6" key="3">
    <citation type="submission" date="2018-12" db="EMBL/GenBank/DDBJ databases">
        <title>G10K-VGP greater horseshoe bat female genome, primary haplotype.</title>
        <authorList>
            <person name="Teeling E."/>
            <person name="Myers G."/>
            <person name="Vernes S."/>
            <person name="Pippel M."/>
            <person name="Winkler S."/>
            <person name="Fedrigo O."/>
            <person name="Rhie A."/>
            <person name="Koren S."/>
            <person name="Phillippy A."/>
            <person name="Lewin H."/>
            <person name="Damas J."/>
            <person name="Howe K."/>
            <person name="Mountcastle J."/>
            <person name="Jarvis E.D."/>
        </authorList>
    </citation>
    <scope>NUCLEOTIDE SEQUENCE [LARGE SCALE GENOMIC DNA]</scope>
</reference>
<evidence type="ECO:0000259" key="3">
    <source>
        <dbReference type="PROSITE" id="PS50118"/>
    </source>
</evidence>
<dbReference type="Pfam" id="PF09011">
    <property type="entry name" value="HMG_box_2"/>
    <property type="match status" value="1"/>
</dbReference>
<dbReference type="EMBL" id="JACAGC010000024">
    <property type="protein sequence ID" value="KAF6280786.1"/>
    <property type="molecule type" value="Genomic_DNA"/>
</dbReference>
<evidence type="ECO:0000313" key="6">
    <source>
        <dbReference type="Proteomes" id="UP000472240"/>
    </source>
</evidence>
<name>A0A671F483_RHIFE</name>
<dbReference type="SUPFAM" id="SSF47095">
    <property type="entry name" value="HMG-box"/>
    <property type="match status" value="1"/>
</dbReference>
<dbReference type="CTD" id="22993"/>
<dbReference type="PROSITE" id="PS50118">
    <property type="entry name" value="HMG_BOX_2"/>
    <property type="match status" value="1"/>
</dbReference>
<dbReference type="Gene3D" id="1.10.30.10">
    <property type="entry name" value="High mobility group box domain"/>
    <property type="match status" value="1"/>
</dbReference>
<feature type="compositionally biased region" description="Low complexity" evidence="2">
    <location>
        <begin position="359"/>
        <end position="369"/>
    </location>
</feature>
<reference evidence="5 6" key="1">
    <citation type="journal article" date="2015" name="Annu Rev Anim Biosci">
        <title>The Genome 10K Project: a way forward.</title>
        <authorList>
            <person name="Koepfli K.P."/>
            <person name="Paten B."/>
            <person name="O'Brien S.J."/>
            <person name="Koepfli K.P."/>
            <person name="Paten B."/>
            <person name="Antunes A."/>
            <person name="Belov K."/>
            <person name="Bustamante C."/>
            <person name="Castoe T.A."/>
            <person name="Clawson H."/>
            <person name="Crawford A.J."/>
            <person name="Diekhans M."/>
            <person name="Distel D."/>
            <person name="Durbin R."/>
            <person name="Earl D."/>
            <person name="Fujita M.K."/>
            <person name="Gamble T."/>
            <person name="Georges A."/>
            <person name="Gemmell N."/>
            <person name="Gilbert M.T."/>
            <person name="Graves J.M."/>
            <person name="Green R.E."/>
            <person name="Hickey G."/>
            <person name="Jarvis E.D."/>
            <person name="Johnson W."/>
            <person name="Komissarov A."/>
            <person name="Korf I."/>
            <person name="Kuhn R."/>
            <person name="Larkin D.M."/>
            <person name="Lewin H."/>
            <person name="Lopez J.V."/>
            <person name="Ma J."/>
            <person name="Marques-Bonet T."/>
            <person name="Miller W."/>
            <person name="Murphy R."/>
            <person name="Pevzner P."/>
            <person name="Shapiro B."/>
            <person name="Steiner C."/>
            <person name="Tamazian G."/>
            <person name="Venkatesh B."/>
            <person name="Wang J."/>
            <person name="Wayne R."/>
            <person name="Wiley E."/>
            <person name="Yang H."/>
            <person name="Zhang G."/>
            <person name="Haussler D."/>
            <person name="Ryder O."/>
            <person name="O'Brien S.J."/>
        </authorList>
    </citation>
    <scope>NUCLEOTIDE SEQUENCE</scope>
</reference>
<dbReference type="Ensembl" id="ENSRFET00010022186.1">
    <property type="protein sequence ID" value="ENSRFEP00010020359.1"/>
    <property type="gene ID" value="ENSRFEG00010013671.1"/>
</dbReference>
<accession>A0A671F483</accession>